<dbReference type="Gene3D" id="2.140.10.30">
    <property type="entry name" value="Dipeptidylpeptidase IV, N-terminal domain"/>
    <property type="match status" value="1"/>
</dbReference>
<dbReference type="InterPro" id="IPR001375">
    <property type="entry name" value="Peptidase_S9_cat"/>
</dbReference>
<dbReference type="Gene3D" id="3.40.50.1820">
    <property type="entry name" value="alpha/beta hydrolase"/>
    <property type="match status" value="1"/>
</dbReference>
<sequence length="690" mass="79178">MNSISKKSWKHVQSKAVCLLLLLTAGRAVAQQPDYAAAEKYEASHLQELAGSLQQVPFFVKGDSSFWYRQALPGEKKDVYYMVDPRAKTKTLLSKVPEGGPFKKVFHSDVSPDTLWELYAEQHNLYLMKRNDSSFRQLTHTGEVYHSFASVADRDDMKGHMITDAVWSRDSRHFCMLRKDSRKVGTMTVLNSLFYGRPYINTYKYEWPMDTAVTQYEMYIGSTTADSLYKVNLTRWPDQEVQLITTKQPGEEMFLIRRKRTRDEMELCAVNMTTGVLRVVIHEESKPVINEDMFQVVIVNEGRDIFWWSDRTGWGQYYHYNREGRLLNALTQGNWTAGKLCATDTVKRCVYLYGYGREKERNPYYSFLYKVNFDGTGFTLLTPENATHHVFLSPKLDYLIDNYSRIDMPPGSVVRNMKGELMMEFFKADVSKLYAYGWKAPEPFIVKAKDGVTDLYGLMWKPFNFDSTKKYPVISQVYPGPQIETVWSEFTVTDRYNNTALAQMGFIVVCMGHRGNSPIRNAAYYKYGHGNLRDYALEDDKYGLEQLGSRFAYIDLNRVGIFGHSGGGMMTVAAMGTYPDFYKAGVASSGNHDNKIYNRTWGEVYQGFDKPYTNNQSLAANIKGSLMLVAGESDANVNPAHTMRMADALIHAGKDFDLLLLPGQSHTYEGVYKTYYEKRLRSFFAKHLLQ</sequence>
<evidence type="ECO:0000313" key="5">
    <source>
        <dbReference type="Proteomes" id="UP000186917"/>
    </source>
</evidence>
<dbReference type="InterPro" id="IPR002469">
    <property type="entry name" value="Peptidase_S9B_N"/>
</dbReference>
<dbReference type="GO" id="GO:0006508">
    <property type="term" value="P:proteolysis"/>
    <property type="evidence" value="ECO:0007669"/>
    <property type="project" value="InterPro"/>
</dbReference>
<dbReference type="Pfam" id="PF00326">
    <property type="entry name" value="Peptidase_S9"/>
    <property type="match status" value="1"/>
</dbReference>
<dbReference type="SUPFAM" id="SSF82171">
    <property type="entry name" value="DPP6 N-terminal domain-like"/>
    <property type="match status" value="1"/>
</dbReference>
<dbReference type="Proteomes" id="UP000186917">
    <property type="component" value="Unassembled WGS sequence"/>
</dbReference>
<evidence type="ECO:0000259" key="3">
    <source>
        <dbReference type="Pfam" id="PF00930"/>
    </source>
</evidence>
<protein>
    <submittedName>
        <fullName evidence="4">Dipeptidyl peptidase IV (DPP IV) N-terminal region</fullName>
    </submittedName>
</protein>
<keyword evidence="5" id="KW-1185">Reference proteome</keyword>
<dbReference type="AlphaFoldDB" id="A0A1N7QFG0"/>
<dbReference type="SUPFAM" id="SSF53474">
    <property type="entry name" value="alpha/beta-Hydrolases"/>
    <property type="match status" value="1"/>
</dbReference>
<proteinExistence type="predicted"/>
<accession>A0A1N7QFG0</accession>
<dbReference type="STRING" id="477680.SAMN05421788_105164"/>
<feature type="signal peptide" evidence="1">
    <location>
        <begin position="1"/>
        <end position="30"/>
    </location>
</feature>
<dbReference type="InterPro" id="IPR029058">
    <property type="entry name" value="AB_hydrolase_fold"/>
</dbReference>
<feature type="domain" description="Peptidase S9 prolyl oligopeptidase catalytic" evidence="2">
    <location>
        <begin position="497"/>
        <end position="688"/>
    </location>
</feature>
<gene>
    <name evidence="4" type="ORF">SAMN05421788_105164</name>
</gene>
<dbReference type="GO" id="GO:0008236">
    <property type="term" value="F:serine-type peptidase activity"/>
    <property type="evidence" value="ECO:0007669"/>
    <property type="project" value="InterPro"/>
</dbReference>
<dbReference type="PANTHER" id="PTHR11731:SF118">
    <property type="entry name" value="BLR1971 PROTEIN"/>
    <property type="match status" value="1"/>
</dbReference>
<keyword evidence="1" id="KW-0732">Signal</keyword>
<organism evidence="4 5">
    <name type="scientific">Filimonas lacunae</name>
    <dbReference type="NCBI Taxonomy" id="477680"/>
    <lineage>
        <taxon>Bacteria</taxon>
        <taxon>Pseudomonadati</taxon>
        <taxon>Bacteroidota</taxon>
        <taxon>Chitinophagia</taxon>
        <taxon>Chitinophagales</taxon>
        <taxon>Chitinophagaceae</taxon>
        <taxon>Filimonas</taxon>
    </lineage>
</organism>
<name>A0A1N7QFG0_9BACT</name>
<feature type="domain" description="Dipeptidylpeptidase IV N-terminal" evidence="3">
    <location>
        <begin position="79"/>
        <end position="410"/>
    </location>
</feature>
<dbReference type="EMBL" id="FTOR01000005">
    <property type="protein sequence ID" value="SIT21588.1"/>
    <property type="molecule type" value="Genomic_DNA"/>
</dbReference>
<dbReference type="RefSeq" id="WP_197705867.1">
    <property type="nucleotide sequence ID" value="NZ_AP017422.1"/>
</dbReference>
<reference evidence="5" key="1">
    <citation type="submission" date="2017-01" db="EMBL/GenBank/DDBJ databases">
        <authorList>
            <person name="Varghese N."/>
            <person name="Submissions S."/>
        </authorList>
    </citation>
    <scope>NUCLEOTIDE SEQUENCE [LARGE SCALE GENOMIC DNA]</scope>
    <source>
        <strain evidence="5">DSM 21054</strain>
    </source>
</reference>
<dbReference type="PANTHER" id="PTHR11731">
    <property type="entry name" value="PROTEASE FAMILY S9B,C DIPEPTIDYL-PEPTIDASE IV-RELATED"/>
    <property type="match status" value="1"/>
</dbReference>
<evidence type="ECO:0000259" key="2">
    <source>
        <dbReference type="Pfam" id="PF00326"/>
    </source>
</evidence>
<dbReference type="InterPro" id="IPR050278">
    <property type="entry name" value="Serine_Prot_S9B/DPPIV"/>
</dbReference>
<dbReference type="Pfam" id="PF00930">
    <property type="entry name" value="DPPIV_N"/>
    <property type="match status" value="1"/>
</dbReference>
<evidence type="ECO:0000313" key="4">
    <source>
        <dbReference type="EMBL" id="SIT21588.1"/>
    </source>
</evidence>
<feature type="chain" id="PRO_5013315167" evidence="1">
    <location>
        <begin position="31"/>
        <end position="690"/>
    </location>
</feature>
<evidence type="ECO:0000256" key="1">
    <source>
        <dbReference type="SAM" id="SignalP"/>
    </source>
</evidence>